<organism evidence="2">
    <name type="scientific">marine sediment metagenome</name>
    <dbReference type="NCBI Taxonomy" id="412755"/>
    <lineage>
        <taxon>unclassified sequences</taxon>
        <taxon>metagenomes</taxon>
        <taxon>ecological metagenomes</taxon>
    </lineage>
</organism>
<feature type="domain" description="Putative beta-lactamase-inhibitor-like PepSY-like" evidence="1">
    <location>
        <begin position="48"/>
        <end position="135"/>
    </location>
</feature>
<name>A0A0F9UJ77_9ZZZZ</name>
<comment type="caution">
    <text evidence="2">The sequence shown here is derived from an EMBL/GenBank/DDBJ whole genome shotgun (WGS) entry which is preliminary data.</text>
</comment>
<accession>A0A0F9UJ77</accession>
<dbReference type="EMBL" id="LAZR01000087">
    <property type="protein sequence ID" value="KKN93270.1"/>
    <property type="molecule type" value="Genomic_DNA"/>
</dbReference>
<proteinExistence type="predicted"/>
<sequence length="139" mass="16189">MKQGILIAVLLLFFSCEDTIVPRSVQIKFLELEPSALKINWTIDDEIYQVDCLINSKKSTSYFDKSGNWLETESEIDSEELPEAILKTLRTKMGEYSIVDIELVKTKENQVLYEVDLKKENKFYDILFNESGKILRKKI</sequence>
<gene>
    <name evidence="2" type="ORF">LCGC14_0199050</name>
</gene>
<dbReference type="AlphaFoldDB" id="A0A0F9UJ77"/>
<dbReference type="Gene3D" id="3.10.450.360">
    <property type="match status" value="1"/>
</dbReference>
<reference evidence="2" key="1">
    <citation type="journal article" date="2015" name="Nature">
        <title>Complex archaea that bridge the gap between prokaryotes and eukaryotes.</title>
        <authorList>
            <person name="Spang A."/>
            <person name="Saw J.H."/>
            <person name="Jorgensen S.L."/>
            <person name="Zaremba-Niedzwiedzka K."/>
            <person name="Martijn J."/>
            <person name="Lind A.E."/>
            <person name="van Eijk R."/>
            <person name="Schleper C."/>
            <person name="Guy L."/>
            <person name="Ettema T.J."/>
        </authorList>
    </citation>
    <scope>NUCLEOTIDE SEQUENCE</scope>
</reference>
<protein>
    <recommendedName>
        <fullName evidence="1">Putative beta-lactamase-inhibitor-like PepSY-like domain-containing protein</fullName>
    </recommendedName>
</protein>
<evidence type="ECO:0000259" key="1">
    <source>
        <dbReference type="Pfam" id="PF11396"/>
    </source>
</evidence>
<dbReference type="SUPFAM" id="SSF160574">
    <property type="entry name" value="BT0923-like"/>
    <property type="match status" value="1"/>
</dbReference>
<dbReference type="Pfam" id="PF11396">
    <property type="entry name" value="PepSY_like"/>
    <property type="match status" value="1"/>
</dbReference>
<dbReference type="InterPro" id="IPR021533">
    <property type="entry name" value="PepSY-like"/>
</dbReference>
<evidence type="ECO:0000313" key="2">
    <source>
        <dbReference type="EMBL" id="KKN93270.1"/>
    </source>
</evidence>
<dbReference type="PROSITE" id="PS51257">
    <property type="entry name" value="PROKAR_LIPOPROTEIN"/>
    <property type="match status" value="1"/>
</dbReference>